<dbReference type="AlphaFoldDB" id="I9QXA1"/>
<dbReference type="InterPro" id="IPR036890">
    <property type="entry name" value="HATPase_C_sf"/>
</dbReference>
<dbReference type="PATRIC" id="fig|997877.3.peg.3819"/>
<organism evidence="1 2">
    <name type="scientific">Phocaeicola dorei CL03T12C01</name>
    <dbReference type="NCBI Taxonomy" id="997877"/>
    <lineage>
        <taxon>Bacteria</taxon>
        <taxon>Pseudomonadati</taxon>
        <taxon>Bacteroidota</taxon>
        <taxon>Bacteroidia</taxon>
        <taxon>Bacteroidales</taxon>
        <taxon>Bacteroidaceae</taxon>
        <taxon>Phocaeicola</taxon>
    </lineage>
</organism>
<dbReference type="NCBIfam" id="NF047352">
    <property type="entry name" value="P_loop_sacsin"/>
    <property type="match status" value="1"/>
</dbReference>
<name>I9QXA1_9BACT</name>
<protein>
    <recommendedName>
        <fullName evidence="3">Protein NO VEIN C-terminal domain-containing protein</fullName>
    </recommendedName>
</protein>
<evidence type="ECO:0008006" key="3">
    <source>
        <dbReference type="Google" id="ProtNLM"/>
    </source>
</evidence>
<evidence type="ECO:0000313" key="1">
    <source>
        <dbReference type="EMBL" id="EIY34218.1"/>
    </source>
</evidence>
<evidence type="ECO:0000313" key="2">
    <source>
        <dbReference type="Proteomes" id="UP000004019"/>
    </source>
</evidence>
<dbReference type="Proteomes" id="UP000004019">
    <property type="component" value="Unassembled WGS sequence"/>
</dbReference>
<dbReference type="HOGENOM" id="CLU_009642_0_0_10"/>
<reference evidence="1 2" key="1">
    <citation type="submission" date="2012-02" db="EMBL/GenBank/DDBJ databases">
        <title>The Genome Sequence of Bacteroides dorei CL03T12C01.</title>
        <authorList>
            <consortium name="The Broad Institute Genome Sequencing Platform"/>
            <person name="Earl A."/>
            <person name="Ward D."/>
            <person name="Feldgarden M."/>
            <person name="Gevers D."/>
            <person name="Zitomersky N.L."/>
            <person name="Coyne M.J."/>
            <person name="Comstock L.E."/>
            <person name="Young S.K."/>
            <person name="Zeng Q."/>
            <person name="Gargeya S."/>
            <person name="Fitzgerald M."/>
            <person name="Haas B."/>
            <person name="Abouelleil A."/>
            <person name="Alvarado L."/>
            <person name="Arachchi H.M."/>
            <person name="Berlin A."/>
            <person name="Chapman S.B."/>
            <person name="Gearin G."/>
            <person name="Goldberg J."/>
            <person name="Griggs A."/>
            <person name="Gujja S."/>
            <person name="Hansen M."/>
            <person name="Heiman D."/>
            <person name="Howarth C."/>
            <person name="Larimer J."/>
            <person name="Lui A."/>
            <person name="MacDonald P.J.P."/>
            <person name="McCowen C."/>
            <person name="Montmayeur A."/>
            <person name="Murphy C."/>
            <person name="Neiman D."/>
            <person name="Pearson M."/>
            <person name="Priest M."/>
            <person name="Roberts A."/>
            <person name="Saif S."/>
            <person name="Shea T."/>
            <person name="Sisk P."/>
            <person name="Stolte C."/>
            <person name="Sykes S."/>
            <person name="Wortman J."/>
            <person name="Nusbaum C."/>
            <person name="Birren B."/>
        </authorList>
    </citation>
    <scope>NUCLEOTIDE SEQUENCE [LARGE SCALE GENOMIC DNA]</scope>
    <source>
        <strain evidence="1 2">CL03T12C01</strain>
    </source>
</reference>
<comment type="caution">
    <text evidence="1">The sequence shown here is derived from an EMBL/GenBank/DDBJ whole genome shotgun (WGS) entry which is preliminary data.</text>
</comment>
<gene>
    <name evidence="1" type="ORF">HMPREF1065_03623</name>
</gene>
<accession>I9QXA1</accession>
<sequence length="1101" mass="127841">MVMEETERNLREKIEQEAKNTLKKNMWEGYANDILTGLQKNPGVQPDRPIWELVQNARDVAYENKKTKIVFIRKQDHFVFQHNGQPFTRTTLQSLILQTSSKVREDIIQVGQYGTGFLTTHKFGLDFRLSGSLSLLGGLKFYNFSGRDFIIKRSAQDKVKLSDDLDATIAKTQQWGLDLNFLEDNPRRETIFEYQHNFNAERENTKIAIKEAPKLVPYVLALNKHIESISFIDEVEGAKEESFTFQNEEIYDNLENLRVYETTILHSQSGQKDKIISLFLLKSLRCLEEKTGESKFTIILPFKKISEGLKVFNFDNSIPRLYLYLPLLGSKDWGGNFLFHSPSFTCDQDSRDSIMLRFNPQAEVHHDQINKDIIREASDALKKYLTYKYLNLTDVRFLCPINFVKGKSDNETNQYYQELQKEWVSFFECLNLVEYEDGKTIPVKSIRVLSNELYLACEQDVSLLDAIYNLLSKAVHLILPKKEELLFWSKVINEWYVDNEAENLHIISIDSLVSLIQETTITESDLDWLHKLCYYFKNNGHADYLNKPIIPNEEYSLCIQKELVKPANFGNKMKAILRTLVPESVKKFVHSRFVDIVEEGSSNFGNVEACVALGSYFESLTLYDDSLRNSLIAGVPVDINQHSKKRISYDEVRAIMDLYKLLIANSYGGFPERCFNLLSEYYDYYPDNTEEVAKEVLDVRKCYNALLHDALLGFTLDTDKSSKTSWILKIVEELFKFKDTQNFLRNYQVYPNQMGTYKYASQLKKEEFGIPKRLKGLYNEICNNNIEKIEKDLVDNEFAPYFIEVNELKAQELADEIQKPFKGDDGRRTIANDSHRKQYLEIIERFNNPEDGHIWRNLFSIINQIRPYLMLSVIDSPQSQESIFTIMKVEDEIKLQKIAALAEDPNFDRIVTLGKEALEKEERENNDIEFKKKLGAIVEEILQKELNDILNGNTLEAPLVRNEQGGQDLILKINNLPVYYIEVKSRWSSDRSVLMTTLQHRTSYQEKEHYALCAADMTSFLERARKHEYPPFEQIECHLMFIPNIGELNSRLKDATLDNDSQVHIAGGYQVIVPQDVIAEHGISFRNFIDLLKGKIKKMIV</sequence>
<dbReference type="SUPFAM" id="SSF55874">
    <property type="entry name" value="ATPase domain of HSP90 chaperone/DNA topoisomerase II/histidine kinase"/>
    <property type="match status" value="1"/>
</dbReference>
<dbReference type="EMBL" id="AGXI01000030">
    <property type="protein sequence ID" value="EIY34218.1"/>
    <property type="molecule type" value="Genomic_DNA"/>
</dbReference>
<proteinExistence type="predicted"/>